<dbReference type="RefSeq" id="XP_003243480.2">
    <property type="nucleotide sequence ID" value="XM_003243432.4"/>
</dbReference>
<feature type="transmembrane region" description="Helical" evidence="5">
    <location>
        <begin position="7"/>
        <end position="26"/>
    </location>
</feature>
<keyword evidence="4 5" id="KW-0472">Membrane</keyword>
<protein>
    <submittedName>
        <fullName evidence="6">Uncharacterized protein</fullName>
    </submittedName>
</protein>
<dbReference type="Gene3D" id="1.20.140.150">
    <property type="match status" value="1"/>
</dbReference>
<evidence type="ECO:0000256" key="1">
    <source>
        <dbReference type="ARBA" id="ARBA00004141"/>
    </source>
</evidence>
<name>A0A8R2AAT0_ACYPI</name>
<comment type="subcellular location">
    <subcellularLocation>
        <location evidence="1">Membrane</location>
        <topology evidence="1">Multi-pass membrane protein</topology>
    </subcellularLocation>
</comment>
<evidence type="ECO:0000256" key="5">
    <source>
        <dbReference type="SAM" id="Phobius"/>
    </source>
</evidence>
<dbReference type="EnsemblMetazoa" id="XM_003243432.4">
    <property type="protein sequence ID" value="XP_003243480.2"/>
    <property type="gene ID" value="LOC100572008"/>
</dbReference>
<reference evidence="7" key="1">
    <citation type="submission" date="2010-06" db="EMBL/GenBank/DDBJ databases">
        <authorList>
            <person name="Jiang H."/>
            <person name="Abraham K."/>
            <person name="Ali S."/>
            <person name="Alsbrooks S.L."/>
            <person name="Anim B.N."/>
            <person name="Anosike U.S."/>
            <person name="Attaway T."/>
            <person name="Bandaranaike D.P."/>
            <person name="Battles P.K."/>
            <person name="Bell S.N."/>
            <person name="Bell A.V."/>
            <person name="Beltran B."/>
            <person name="Bickham C."/>
            <person name="Bustamante Y."/>
            <person name="Caleb T."/>
            <person name="Canada A."/>
            <person name="Cardenas V."/>
            <person name="Carter K."/>
            <person name="Chacko J."/>
            <person name="Chandrabose M.N."/>
            <person name="Chavez D."/>
            <person name="Chavez A."/>
            <person name="Chen L."/>
            <person name="Chu H.-S."/>
            <person name="Claassen K.J."/>
            <person name="Cockrell R."/>
            <person name="Collins M."/>
            <person name="Cooper J.A."/>
            <person name="Cree A."/>
            <person name="Curry S.M."/>
            <person name="Da Y."/>
            <person name="Dao M.D."/>
            <person name="Das B."/>
            <person name="Davila M.-L."/>
            <person name="Davy-Carroll L."/>
            <person name="Denson S."/>
            <person name="Dinh H."/>
            <person name="Ebong V.E."/>
            <person name="Edwards J.R."/>
            <person name="Egan A."/>
            <person name="El-Daye J."/>
            <person name="Escobedo L."/>
            <person name="Fernandez S."/>
            <person name="Fernando P.R."/>
            <person name="Flagg N."/>
            <person name="Forbes L.D."/>
            <person name="Fowler R.G."/>
            <person name="Fu Q."/>
            <person name="Gabisi R.A."/>
            <person name="Ganer J."/>
            <person name="Garbino Pronczuk A."/>
            <person name="Garcia R.M."/>
            <person name="Garner T."/>
            <person name="Garrett T.E."/>
            <person name="Gonzalez D.A."/>
            <person name="Hamid H."/>
            <person name="Hawkins E.S."/>
            <person name="Hirani K."/>
            <person name="Hogues M.E."/>
            <person name="Hollins B."/>
            <person name="Hsiao C.-H."/>
            <person name="Jabil R."/>
            <person name="James M.L."/>
            <person name="Jhangiani S.N."/>
            <person name="Johnson B."/>
            <person name="Johnson Q."/>
            <person name="Joshi V."/>
            <person name="Kalu J.B."/>
            <person name="Kam C."/>
            <person name="Kashfia A."/>
            <person name="Keebler J."/>
            <person name="Kisamo H."/>
            <person name="Kovar C.L."/>
            <person name="Lago L.A."/>
            <person name="Lai C.-Y."/>
            <person name="Laidlaw J."/>
            <person name="Lara F."/>
            <person name="Le T.-K."/>
            <person name="Lee S.L."/>
            <person name="Legall F.H."/>
            <person name="Lemon S.J."/>
            <person name="Lewis L.R."/>
            <person name="Li B."/>
            <person name="Liu Y."/>
            <person name="Liu Y.-S."/>
            <person name="Lopez J."/>
            <person name="Lozado R.J."/>
            <person name="Lu J."/>
            <person name="Madu R.C."/>
            <person name="Maheshwari M."/>
            <person name="Maheshwari R."/>
            <person name="Malloy K."/>
            <person name="Martinez E."/>
            <person name="Mathew T."/>
            <person name="Mercado I.C."/>
            <person name="Mercado C."/>
            <person name="Meyer B."/>
            <person name="Montgomery K."/>
            <person name="Morgan M.B."/>
            <person name="Munidasa M."/>
            <person name="Nazareth L.V."/>
            <person name="Nelson J."/>
            <person name="Ng B.M."/>
            <person name="Nguyen N.B."/>
            <person name="Nguyen P.Q."/>
            <person name="Nguyen T."/>
            <person name="Obregon M."/>
            <person name="Okwuonu G.O."/>
            <person name="Onwere C.G."/>
            <person name="Orozco G."/>
            <person name="Parra A."/>
            <person name="Patel S."/>
            <person name="Patil S."/>
            <person name="Perez A."/>
            <person name="Perez Y."/>
            <person name="Pham C."/>
            <person name="Primus E.L."/>
            <person name="Pu L.-L."/>
            <person name="Puazo M."/>
            <person name="Qin X."/>
            <person name="Quiroz J.B."/>
            <person name="Reese J."/>
            <person name="Richards S."/>
            <person name="Rives C.M."/>
            <person name="Robberts R."/>
            <person name="Ruiz S.J."/>
            <person name="Ruiz M.J."/>
            <person name="Santibanez J."/>
            <person name="Schneider B.W."/>
            <person name="Sisson I."/>
            <person name="Smith M."/>
            <person name="Sodergren E."/>
            <person name="Song X.-Z."/>
            <person name="Song B.B."/>
            <person name="Summersgill H."/>
            <person name="Thelus R."/>
            <person name="Thornton R.D."/>
            <person name="Trejos Z.Y."/>
            <person name="Usmani K."/>
            <person name="Vattathil S."/>
            <person name="Villasana D."/>
            <person name="Walker D.L."/>
            <person name="Wang S."/>
            <person name="Wang K."/>
            <person name="White C.S."/>
            <person name="Williams A.C."/>
            <person name="Williamson J."/>
            <person name="Wilson K."/>
            <person name="Woghiren I.O."/>
            <person name="Woodworth J.R."/>
            <person name="Worley K.C."/>
            <person name="Wright R.A."/>
            <person name="Wu W."/>
            <person name="Young L."/>
            <person name="Zhang L."/>
            <person name="Zhang J."/>
            <person name="Zhu Y."/>
            <person name="Muzny D.M."/>
            <person name="Weinstock G."/>
            <person name="Gibbs R.A."/>
        </authorList>
    </citation>
    <scope>NUCLEOTIDE SEQUENCE [LARGE SCALE GENOMIC DNA]</scope>
    <source>
        <strain evidence="7">LSR1</strain>
    </source>
</reference>
<evidence type="ECO:0000256" key="4">
    <source>
        <dbReference type="ARBA" id="ARBA00023136"/>
    </source>
</evidence>
<evidence type="ECO:0000313" key="6">
    <source>
        <dbReference type="EnsemblMetazoa" id="XP_003243480.2"/>
    </source>
</evidence>
<dbReference type="GO" id="GO:0019991">
    <property type="term" value="P:septate junction assembly"/>
    <property type="evidence" value="ECO:0007669"/>
    <property type="project" value="TreeGrafter"/>
</dbReference>
<dbReference type="GeneID" id="100572008"/>
<dbReference type="PANTHER" id="PTHR21284:SF11">
    <property type="entry name" value="KUNE-KUNE"/>
    <property type="match status" value="1"/>
</dbReference>
<dbReference type="GO" id="GO:0016020">
    <property type="term" value="C:membrane"/>
    <property type="evidence" value="ECO:0007669"/>
    <property type="project" value="UniProtKB-SubCell"/>
</dbReference>
<keyword evidence="7" id="KW-1185">Reference proteome</keyword>
<organism evidence="6 7">
    <name type="scientific">Acyrthosiphon pisum</name>
    <name type="common">Pea aphid</name>
    <dbReference type="NCBI Taxonomy" id="7029"/>
    <lineage>
        <taxon>Eukaryota</taxon>
        <taxon>Metazoa</taxon>
        <taxon>Ecdysozoa</taxon>
        <taxon>Arthropoda</taxon>
        <taxon>Hexapoda</taxon>
        <taxon>Insecta</taxon>
        <taxon>Pterygota</taxon>
        <taxon>Neoptera</taxon>
        <taxon>Paraneoptera</taxon>
        <taxon>Hemiptera</taxon>
        <taxon>Sternorrhyncha</taxon>
        <taxon>Aphidomorpha</taxon>
        <taxon>Aphidoidea</taxon>
        <taxon>Aphididae</taxon>
        <taxon>Macrosiphini</taxon>
        <taxon>Acyrthosiphon</taxon>
    </lineage>
</organism>
<proteinExistence type="predicted"/>
<accession>A0A8R2AAT0</accession>
<evidence type="ECO:0000256" key="3">
    <source>
        <dbReference type="ARBA" id="ARBA00022989"/>
    </source>
</evidence>
<sequence>MAKSSNGLTAVGLSFLGAFLVILAFVTKSWLVTDGQLKHPKFDRIGLWVVCFKDFEDPHHWYDTRFHSCWWVFEEEYYIINDILFKGFYIATQFFFSTCVLFTVFGLFYSWLYMNLNRAHERYVQILFRAAILYLAAAICSTIALIIFGLYGDSRVWLPNWEHNDIGWSYGAAVAGTIALFVSGVLYGIECRVHMIKRKKIANRRDNYKYGADDIKQMSYTDI</sequence>
<keyword evidence="2 5" id="KW-0812">Transmembrane</keyword>
<feature type="transmembrane region" description="Helical" evidence="5">
    <location>
        <begin position="126"/>
        <end position="148"/>
    </location>
</feature>
<evidence type="ECO:0000256" key="2">
    <source>
        <dbReference type="ARBA" id="ARBA00022692"/>
    </source>
</evidence>
<dbReference type="GO" id="GO:0005918">
    <property type="term" value="C:septate junction"/>
    <property type="evidence" value="ECO:0007669"/>
    <property type="project" value="TreeGrafter"/>
</dbReference>
<feature type="transmembrane region" description="Helical" evidence="5">
    <location>
        <begin position="94"/>
        <end position="114"/>
    </location>
</feature>
<dbReference type="KEGG" id="api:100572008"/>
<keyword evidence="3 5" id="KW-1133">Transmembrane helix</keyword>
<dbReference type="InterPro" id="IPR004031">
    <property type="entry name" value="PMP22/EMP/MP20/Claudin"/>
</dbReference>
<dbReference type="Proteomes" id="UP000007819">
    <property type="component" value="Chromosome X"/>
</dbReference>
<dbReference type="Pfam" id="PF13903">
    <property type="entry name" value="Claudin_2"/>
    <property type="match status" value="1"/>
</dbReference>
<dbReference type="GO" id="GO:0035151">
    <property type="term" value="P:regulation of tube size, open tracheal system"/>
    <property type="evidence" value="ECO:0007669"/>
    <property type="project" value="TreeGrafter"/>
</dbReference>
<feature type="transmembrane region" description="Helical" evidence="5">
    <location>
        <begin position="168"/>
        <end position="189"/>
    </location>
</feature>
<dbReference type="OrthoDB" id="10062378at2759"/>
<dbReference type="AlphaFoldDB" id="A0A8R2AAT0"/>
<evidence type="ECO:0000313" key="7">
    <source>
        <dbReference type="Proteomes" id="UP000007819"/>
    </source>
</evidence>
<reference evidence="6" key="2">
    <citation type="submission" date="2022-06" db="UniProtKB">
        <authorList>
            <consortium name="EnsemblMetazoa"/>
        </authorList>
    </citation>
    <scope>IDENTIFICATION</scope>
</reference>
<dbReference type="PANTHER" id="PTHR21284">
    <property type="entry name" value="EG:80H7.2 PROTEIN"/>
    <property type="match status" value="1"/>
</dbReference>